<evidence type="ECO:0000313" key="3">
    <source>
        <dbReference type="Proteomes" id="UP000002281"/>
    </source>
</evidence>
<evidence type="ECO:0000256" key="1">
    <source>
        <dbReference type="SAM" id="MobiDB-lite"/>
    </source>
</evidence>
<reference evidence="2 3" key="1">
    <citation type="journal article" date="2009" name="Science">
        <title>Genome sequence, comparative analysis, and population genetics of the domestic horse.</title>
        <authorList>
            <consortium name="Broad Institute Genome Sequencing Platform"/>
            <consortium name="Broad Institute Whole Genome Assembly Team"/>
            <person name="Wade C.M."/>
            <person name="Giulotto E."/>
            <person name="Sigurdsson S."/>
            <person name="Zoli M."/>
            <person name="Gnerre S."/>
            <person name="Imsland F."/>
            <person name="Lear T.L."/>
            <person name="Adelson D.L."/>
            <person name="Bailey E."/>
            <person name="Bellone R.R."/>
            <person name="Bloecker H."/>
            <person name="Distl O."/>
            <person name="Edgar R.C."/>
            <person name="Garber M."/>
            <person name="Leeb T."/>
            <person name="Mauceli E."/>
            <person name="MacLeod J.N."/>
            <person name="Penedo M.C.T."/>
            <person name="Raison J.M."/>
            <person name="Sharpe T."/>
            <person name="Vogel J."/>
            <person name="Andersson L."/>
            <person name="Antczak D.F."/>
            <person name="Biagi T."/>
            <person name="Binns M.M."/>
            <person name="Chowdhary B.P."/>
            <person name="Coleman S.J."/>
            <person name="Della Valle G."/>
            <person name="Fryc S."/>
            <person name="Guerin G."/>
            <person name="Hasegawa T."/>
            <person name="Hill E.W."/>
            <person name="Jurka J."/>
            <person name="Kiialainen A."/>
            <person name="Lindgren G."/>
            <person name="Liu J."/>
            <person name="Magnani E."/>
            <person name="Mickelson J.R."/>
            <person name="Murray J."/>
            <person name="Nergadze S.G."/>
            <person name="Onofrio R."/>
            <person name="Pedroni S."/>
            <person name="Piras M.F."/>
            <person name="Raudsepp T."/>
            <person name="Rocchi M."/>
            <person name="Roeed K.H."/>
            <person name="Ryder O.A."/>
            <person name="Searle S."/>
            <person name="Skow L."/>
            <person name="Swinburne J.E."/>
            <person name="Syvaenen A.C."/>
            <person name="Tozaki T."/>
            <person name="Valberg S.J."/>
            <person name="Vaudin M."/>
            <person name="White J.R."/>
            <person name="Zody M.C."/>
            <person name="Lander E.S."/>
            <person name="Lindblad-Toh K."/>
        </authorList>
    </citation>
    <scope>NUCLEOTIDE SEQUENCE [LARGE SCALE GENOMIC DNA]</scope>
    <source>
        <strain evidence="2 3">Thoroughbred</strain>
    </source>
</reference>
<dbReference type="Proteomes" id="UP000002281">
    <property type="component" value="Chromosome 9"/>
</dbReference>
<organism evidence="2 3">
    <name type="scientific">Equus caballus</name>
    <name type="common">Horse</name>
    <dbReference type="NCBI Taxonomy" id="9796"/>
    <lineage>
        <taxon>Eukaryota</taxon>
        <taxon>Metazoa</taxon>
        <taxon>Chordata</taxon>
        <taxon>Craniata</taxon>
        <taxon>Vertebrata</taxon>
        <taxon>Euteleostomi</taxon>
        <taxon>Mammalia</taxon>
        <taxon>Eutheria</taxon>
        <taxon>Laurasiatheria</taxon>
        <taxon>Perissodactyla</taxon>
        <taxon>Equidae</taxon>
        <taxon>Equus</taxon>
    </lineage>
</organism>
<feature type="compositionally biased region" description="Pro residues" evidence="1">
    <location>
        <begin position="56"/>
        <end position="69"/>
    </location>
</feature>
<feature type="compositionally biased region" description="Pro residues" evidence="1">
    <location>
        <begin position="1"/>
        <end position="11"/>
    </location>
</feature>
<proteinExistence type="predicted"/>
<sequence>PSAPPASPSSLPPRGTGVSRAPPGDERAPGVWPVSSRQLVSHPALRCSKIRSNSPLPSPTLQPGPPEIRPPPTCQTLELSAPQTWFYEETGSSDDVEALTVQKFRGDLAYRRQEYQKALQEYSSISEKLPSTNFAVKRDVQEGRARCLVHLGRHVEALEIAADLENKATNTDHLTTVLYLQFAICSSLQNLEKTIFCLQKLISLHPFNPWNWGKLAEAYLNLGPALSASCASSQKQNNFTSSDKTIKSSFPHWGKHHLLCFPDTLPENSLFPMEASSSDNQKKEKALKNVQICTAEKREAVLLENQMKACASFIRTRLLLQLAQAQQASFALERNLRTQQEIEDKVKGFSFKEDALLLIAEVMGEDIIPEKLKDEVCTEVKCVGPAALSALVIASSEEFEDKWFRKIRDHLHAFENQFHTEIQILA</sequence>
<dbReference type="SUPFAM" id="SSF48452">
    <property type="entry name" value="TPR-like"/>
    <property type="match status" value="1"/>
</dbReference>
<dbReference type="Ensembl" id="ENSECAT00000093823.1">
    <property type="protein sequence ID" value="ENSECAP00000079662.1"/>
    <property type="gene ID" value="ENSECAG00000020843.3"/>
</dbReference>
<dbReference type="PANTHER" id="PTHR31919:SF1">
    <property type="entry name" value="ZINC FINGERS AND HOMEOBOXES PROTEIN 1, ISOFORM 2"/>
    <property type="match status" value="1"/>
</dbReference>
<gene>
    <name evidence="2" type="primary">C8orf76</name>
</gene>
<dbReference type="GeneTree" id="ENSGT00390000011435"/>
<reference evidence="2" key="3">
    <citation type="submission" date="2025-09" db="UniProtKB">
        <authorList>
            <consortium name="Ensembl"/>
        </authorList>
    </citation>
    <scope>IDENTIFICATION</scope>
    <source>
        <strain evidence="2">Thoroughbred</strain>
    </source>
</reference>
<dbReference type="AlphaFoldDB" id="A0A9L0SUE4"/>
<dbReference type="InterPro" id="IPR041404">
    <property type="entry name" value="DUF5588"/>
</dbReference>
<feature type="region of interest" description="Disordered" evidence="1">
    <location>
        <begin position="1"/>
        <end position="69"/>
    </location>
</feature>
<dbReference type="Pfam" id="PF17826">
    <property type="entry name" value="DUF5588"/>
    <property type="match status" value="1"/>
</dbReference>
<reference evidence="2" key="2">
    <citation type="submission" date="2025-08" db="UniProtKB">
        <authorList>
            <consortium name="Ensembl"/>
        </authorList>
    </citation>
    <scope>IDENTIFICATION</scope>
    <source>
        <strain evidence="2">Thoroughbred</strain>
    </source>
</reference>
<protein>
    <submittedName>
        <fullName evidence="2">Chromosome 8 open reading frame 76</fullName>
    </submittedName>
</protein>
<name>A0A9L0SUE4_HORSE</name>
<keyword evidence="3" id="KW-1185">Reference proteome</keyword>
<dbReference type="InterPro" id="IPR011990">
    <property type="entry name" value="TPR-like_helical_dom_sf"/>
</dbReference>
<dbReference type="PANTHER" id="PTHR31919">
    <property type="entry name" value="ZINC FINGERS AND HOMEOBOXES PROTEIN 1, ISOFORM 2"/>
    <property type="match status" value="1"/>
</dbReference>
<evidence type="ECO:0000313" key="2">
    <source>
        <dbReference type="Ensembl" id="ENSECAP00000079662.1"/>
    </source>
</evidence>
<accession>A0A9L0SUE4</accession>
<dbReference type="Gene3D" id="1.25.40.10">
    <property type="entry name" value="Tetratricopeptide repeat domain"/>
    <property type="match status" value="1"/>
</dbReference>